<gene>
    <name evidence="10" type="ORF">A3E36_02850</name>
</gene>
<evidence type="ECO:0000259" key="8">
    <source>
        <dbReference type="Pfam" id="PF02687"/>
    </source>
</evidence>
<dbReference type="AlphaFoldDB" id="A0A1G1XDI5"/>
<protein>
    <recommendedName>
        <fullName evidence="12">Multidrug ABC transporter substrate-binding protein</fullName>
    </recommendedName>
</protein>
<dbReference type="InterPro" id="IPR003838">
    <property type="entry name" value="ABC3_permease_C"/>
</dbReference>
<evidence type="ECO:0000259" key="9">
    <source>
        <dbReference type="Pfam" id="PF12704"/>
    </source>
</evidence>
<evidence type="ECO:0000313" key="11">
    <source>
        <dbReference type="Proteomes" id="UP000177941"/>
    </source>
</evidence>
<keyword evidence="4 7" id="KW-1133">Transmembrane helix</keyword>
<keyword evidence="3 7" id="KW-0812">Transmembrane</keyword>
<evidence type="ECO:0000256" key="5">
    <source>
        <dbReference type="ARBA" id="ARBA00023136"/>
    </source>
</evidence>
<sequence length="414" mass="44187">MNINATIKTSIRALKANWGRSLLTILGIVIGVMAIVLVIALGQGAQKLILNQVQSIGANTIILRPGRQPTQPTDAAETLLSDSLKQRDVDALLKPVNVPDLQTADPAVLVPGVISYQNSVYRATVLGWTPNALGEVFNVYPDQGSFFSQDDVKTYAKVIVIGSKVKQELFGDSDALGQFVTVHGQKLQVVGILPSKGQVTAFNVDDIGLLPYSTAQKTLLGIDYFHEIFLRAKPDADVDQVAADITATLRETHNITDPSKDDFFVVTQKTIVATVSTVTQVLTIFLVAIASISLMVGGIGIMNIMLVSVTERTQEIGLRKAVGATNENILLQFMIEALILTFAGGVLGTSIAITISALVSTIAQTYFALDWPFTLPLGAIALGVGVSTAIGLIFGLYPARKAAAKDPIEALRFE</sequence>
<keyword evidence="2" id="KW-1003">Cell membrane</keyword>
<accession>A0A1G1XDI5</accession>
<feature type="transmembrane region" description="Helical" evidence="7">
    <location>
        <begin position="21"/>
        <end position="42"/>
    </location>
</feature>
<evidence type="ECO:0000256" key="7">
    <source>
        <dbReference type="SAM" id="Phobius"/>
    </source>
</evidence>
<feature type="transmembrane region" description="Helical" evidence="7">
    <location>
        <begin position="375"/>
        <end position="397"/>
    </location>
</feature>
<dbReference type="InterPro" id="IPR050250">
    <property type="entry name" value="Macrolide_Exporter_MacB"/>
</dbReference>
<evidence type="ECO:0000256" key="1">
    <source>
        <dbReference type="ARBA" id="ARBA00004651"/>
    </source>
</evidence>
<feature type="domain" description="MacB-like periplasmic core" evidence="9">
    <location>
        <begin position="21"/>
        <end position="247"/>
    </location>
</feature>
<dbReference type="Pfam" id="PF12704">
    <property type="entry name" value="MacB_PCD"/>
    <property type="match status" value="1"/>
</dbReference>
<dbReference type="GO" id="GO:0005886">
    <property type="term" value="C:plasma membrane"/>
    <property type="evidence" value="ECO:0007669"/>
    <property type="project" value="UniProtKB-SubCell"/>
</dbReference>
<dbReference type="Proteomes" id="UP000177941">
    <property type="component" value="Unassembled WGS sequence"/>
</dbReference>
<dbReference type="PANTHER" id="PTHR30572:SF4">
    <property type="entry name" value="ABC TRANSPORTER PERMEASE YTRF"/>
    <property type="match status" value="1"/>
</dbReference>
<comment type="caution">
    <text evidence="10">The sequence shown here is derived from an EMBL/GenBank/DDBJ whole genome shotgun (WGS) entry which is preliminary data.</text>
</comment>
<proteinExistence type="inferred from homology"/>
<dbReference type="PANTHER" id="PTHR30572">
    <property type="entry name" value="MEMBRANE COMPONENT OF TRANSPORTER-RELATED"/>
    <property type="match status" value="1"/>
</dbReference>
<dbReference type="InterPro" id="IPR025857">
    <property type="entry name" value="MacB_PCD"/>
</dbReference>
<evidence type="ECO:0000256" key="3">
    <source>
        <dbReference type="ARBA" id="ARBA00022692"/>
    </source>
</evidence>
<feature type="transmembrane region" description="Helical" evidence="7">
    <location>
        <begin position="330"/>
        <end position="363"/>
    </location>
</feature>
<comment type="similarity">
    <text evidence="6">Belongs to the ABC-4 integral membrane protein family.</text>
</comment>
<dbReference type="EMBL" id="MHHS01000009">
    <property type="protein sequence ID" value="OGY37347.1"/>
    <property type="molecule type" value="Genomic_DNA"/>
</dbReference>
<keyword evidence="5 7" id="KW-0472">Membrane</keyword>
<dbReference type="GO" id="GO:0022857">
    <property type="term" value="F:transmembrane transporter activity"/>
    <property type="evidence" value="ECO:0007669"/>
    <property type="project" value="TreeGrafter"/>
</dbReference>
<evidence type="ECO:0000256" key="2">
    <source>
        <dbReference type="ARBA" id="ARBA00022475"/>
    </source>
</evidence>
<evidence type="ECO:0008006" key="12">
    <source>
        <dbReference type="Google" id="ProtNLM"/>
    </source>
</evidence>
<reference evidence="10 11" key="1">
    <citation type="journal article" date="2016" name="Nat. Commun.">
        <title>Thousands of microbial genomes shed light on interconnected biogeochemical processes in an aquifer system.</title>
        <authorList>
            <person name="Anantharaman K."/>
            <person name="Brown C.T."/>
            <person name="Hug L.A."/>
            <person name="Sharon I."/>
            <person name="Castelle C.J."/>
            <person name="Probst A.J."/>
            <person name="Thomas B.C."/>
            <person name="Singh A."/>
            <person name="Wilkins M.J."/>
            <person name="Karaoz U."/>
            <person name="Brodie E.L."/>
            <person name="Williams K.H."/>
            <person name="Hubbard S.S."/>
            <person name="Banfield J.F."/>
        </authorList>
    </citation>
    <scope>NUCLEOTIDE SEQUENCE [LARGE SCALE GENOMIC DNA]</scope>
</reference>
<comment type="subcellular location">
    <subcellularLocation>
        <location evidence="1">Cell membrane</location>
        <topology evidence="1">Multi-pass membrane protein</topology>
    </subcellularLocation>
</comment>
<evidence type="ECO:0000256" key="6">
    <source>
        <dbReference type="ARBA" id="ARBA00038076"/>
    </source>
</evidence>
<name>A0A1G1XDI5_9BACT</name>
<evidence type="ECO:0000313" key="10">
    <source>
        <dbReference type="EMBL" id="OGY37347.1"/>
    </source>
</evidence>
<feature type="transmembrane region" description="Helical" evidence="7">
    <location>
        <begin position="284"/>
        <end position="309"/>
    </location>
</feature>
<evidence type="ECO:0000256" key="4">
    <source>
        <dbReference type="ARBA" id="ARBA00022989"/>
    </source>
</evidence>
<organism evidence="10 11">
    <name type="scientific">Candidatus Andersenbacteria bacterium RIFCSPHIGHO2_12_FULL_45_11b</name>
    <dbReference type="NCBI Taxonomy" id="1797282"/>
    <lineage>
        <taxon>Bacteria</taxon>
        <taxon>Candidatus Anderseniibacteriota</taxon>
    </lineage>
</organism>
<dbReference type="Pfam" id="PF02687">
    <property type="entry name" value="FtsX"/>
    <property type="match status" value="1"/>
</dbReference>
<feature type="domain" description="ABC3 transporter permease C-terminal" evidence="8">
    <location>
        <begin position="288"/>
        <end position="407"/>
    </location>
</feature>